<keyword evidence="2" id="KW-1185">Reference proteome</keyword>
<reference evidence="2" key="1">
    <citation type="submission" date="2017-02" db="EMBL/GenBank/DDBJ databases">
        <authorList>
            <person name="Varghese N."/>
            <person name="Submissions S."/>
        </authorList>
    </citation>
    <scope>NUCLEOTIDE SEQUENCE [LARGE SCALE GENOMIC DNA]</scope>
    <source>
        <strain evidence="2">DSM 23966</strain>
    </source>
</reference>
<dbReference type="EMBL" id="FUYJ01000002">
    <property type="protein sequence ID" value="SKA94262.1"/>
    <property type="molecule type" value="Genomic_DNA"/>
</dbReference>
<sequence length="72" mass="8339">MSAGYPALPLPGISAGQEGYERLESVYERGKMKYERTQGFYERGREIYERQQDFTSVLTRQPNKKTATRAVF</sequence>
<evidence type="ECO:0000313" key="2">
    <source>
        <dbReference type="Proteomes" id="UP000190042"/>
    </source>
</evidence>
<organism evidence="1 2">
    <name type="scientific">Sporosarcina newyorkensis</name>
    <dbReference type="NCBI Taxonomy" id="759851"/>
    <lineage>
        <taxon>Bacteria</taxon>
        <taxon>Bacillati</taxon>
        <taxon>Bacillota</taxon>
        <taxon>Bacilli</taxon>
        <taxon>Bacillales</taxon>
        <taxon>Caryophanaceae</taxon>
        <taxon>Sporosarcina</taxon>
    </lineage>
</organism>
<name>A0A1T4XXF3_9BACL</name>
<gene>
    <name evidence="1" type="ORF">SAMN04244570_1396</name>
</gene>
<protein>
    <submittedName>
        <fullName evidence="1">Uncharacterized protein</fullName>
    </submittedName>
</protein>
<dbReference type="Proteomes" id="UP000190042">
    <property type="component" value="Unassembled WGS sequence"/>
</dbReference>
<proteinExistence type="predicted"/>
<evidence type="ECO:0000313" key="1">
    <source>
        <dbReference type="EMBL" id="SKA94262.1"/>
    </source>
</evidence>
<accession>A0A1T4XXF3</accession>
<dbReference type="AlphaFoldDB" id="A0A1T4XXF3"/>